<protein>
    <submittedName>
        <fullName evidence="1">Uncharacterized protein</fullName>
    </submittedName>
</protein>
<accession>A0A382TRY4</accession>
<name>A0A382TRY4_9ZZZZ</name>
<sequence length="178" mass="19446">MATWRSKTCLASALPFLAAAIVGLVQGKAETGSKTTTPKPEIFHWETGPGWFGERIKLPPGFSPTMSWKGIEEIRFAPGMFKADQPDFFSYALVFSLEPDAEVSPASLRKQILLYYQGLSSQVSTGKGRKVDVSKFTIDLKPAKNLSGFVPKQAKGSAAYLATLKWIEPFATGKPQDL</sequence>
<dbReference type="AlphaFoldDB" id="A0A382TRY4"/>
<dbReference type="EMBL" id="UINC01138374">
    <property type="protein sequence ID" value="SVD24271.1"/>
    <property type="molecule type" value="Genomic_DNA"/>
</dbReference>
<organism evidence="1">
    <name type="scientific">marine metagenome</name>
    <dbReference type="NCBI Taxonomy" id="408172"/>
    <lineage>
        <taxon>unclassified sequences</taxon>
        <taxon>metagenomes</taxon>
        <taxon>ecological metagenomes</taxon>
    </lineage>
</organism>
<proteinExistence type="predicted"/>
<feature type="non-terminal residue" evidence="1">
    <location>
        <position position="178"/>
    </location>
</feature>
<gene>
    <name evidence="1" type="ORF">METZ01_LOCUS377125</name>
</gene>
<reference evidence="1" key="1">
    <citation type="submission" date="2018-05" db="EMBL/GenBank/DDBJ databases">
        <authorList>
            <person name="Lanie J.A."/>
            <person name="Ng W.-L."/>
            <person name="Kazmierczak K.M."/>
            <person name="Andrzejewski T.M."/>
            <person name="Davidsen T.M."/>
            <person name="Wayne K.J."/>
            <person name="Tettelin H."/>
            <person name="Glass J.I."/>
            <person name="Rusch D."/>
            <person name="Podicherti R."/>
            <person name="Tsui H.-C.T."/>
            <person name="Winkler M.E."/>
        </authorList>
    </citation>
    <scope>NUCLEOTIDE SEQUENCE</scope>
</reference>
<evidence type="ECO:0000313" key="1">
    <source>
        <dbReference type="EMBL" id="SVD24271.1"/>
    </source>
</evidence>